<proteinExistence type="predicted"/>
<reference evidence="4" key="1">
    <citation type="submission" date="2020-10" db="EMBL/GenBank/DDBJ databases">
        <authorList>
            <person name="Gilroy R."/>
        </authorList>
    </citation>
    <scope>NUCLEOTIDE SEQUENCE</scope>
    <source>
        <strain evidence="4">4920</strain>
    </source>
</reference>
<sequence>MKRLIGILLAFTLLLPVSPAIAQESDVISRGAFVSALAVLLPDVDREAADLAFSDLGQDNTYYADIAKARLYGLVKGDPDGLFRPEEPVTAGEALAMAVRVIDDEQTIVKERPYPLGHLFYAQDYGIGKGVAAQADEYVTNGTAETIINNLKAYIEENPVCYIPGGVKTASYRFDADTDQITLDFDVVPLGVAYPQFMIWTHGALNDSPNHRIKIECKEKSSGDIVREVKMSVFADISSREGTQFDQIMPNRHLVITISPVDGTTFPVEGELLLCYNQEELEL</sequence>
<accession>A0A9D1NHM0</accession>
<feature type="domain" description="SLH" evidence="3">
    <location>
        <begin position="49"/>
        <end position="112"/>
    </location>
</feature>
<dbReference type="Proteomes" id="UP000886743">
    <property type="component" value="Unassembled WGS sequence"/>
</dbReference>
<feature type="chain" id="PRO_5039615491" evidence="2">
    <location>
        <begin position="23"/>
        <end position="283"/>
    </location>
</feature>
<keyword evidence="2" id="KW-0732">Signal</keyword>
<name>A0A9D1NHM0_9FIRM</name>
<dbReference type="AlphaFoldDB" id="A0A9D1NHM0"/>
<evidence type="ECO:0000313" key="4">
    <source>
        <dbReference type="EMBL" id="HIV03284.1"/>
    </source>
</evidence>
<dbReference type="Pfam" id="PF00395">
    <property type="entry name" value="SLH"/>
    <property type="match status" value="1"/>
</dbReference>
<evidence type="ECO:0000256" key="2">
    <source>
        <dbReference type="SAM" id="SignalP"/>
    </source>
</evidence>
<organism evidence="4 5">
    <name type="scientific">Candidatus Aphodoplasma excrementigallinarum</name>
    <dbReference type="NCBI Taxonomy" id="2840673"/>
    <lineage>
        <taxon>Bacteria</taxon>
        <taxon>Bacillati</taxon>
        <taxon>Bacillota</taxon>
        <taxon>Clostridia</taxon>
        <taxon>Eubacteriales</taxon>
        <taxon>Candidatus Aphodoplasma</taxon>
    </lineage>
</organism>
<comment type="caution">
    <text evidence="4">The sequence shown here is derived from an EMBL/GenBank/DDBJ whole genome shotgun (WGS) entry which is preliminary data.</text>
</comment>
<evidence type="ECO:0000259" key="3">
    <source>
        <dbReference type="PROSITE" id="PS51272"/>
    </source>
</evidence>
<gene>
    <name evidence="4" type="ORF">IAC74_06880</name>
</gene>
<dbReference type="InterPro" id="IPR001119">
    <property type="entry name" value="SLH_dom"/>
</dbReference>
<keyword evidence="1" id="KW-0677">Repeat</keyword>
<protein>
    <submittedName>
        <fullName evidence="4">S-layer homology domain-containing protein</fullName>
    </submittedName>
</protein>
<evidence type="ECO:0000256" key="1">
    <source>
        <dbReference type="ARBA" id="ARBA00022737"/>
    </source>
</evidence>
<reference evidence="4" key="2">
    <citation type="journal article" date="2021" name="PeerJ">
        <title>Extensive microbial diversity within the chicken gut microbiome revealed by metagenomics and culture.</title>
        <authorList>
            <person name="Gilroy R."/>
            <person name="Ravi A."/>
            <person name="Getino M."/>
            <person name="Pursley I."/>
            <person name="Horton D.L."/>
            <person name="Alikhan N.F."/>
            <person name="Baker D."/>
            <person name="Gharbi K."/>
            <person name="Hall N."/>
            <person name="Watson M."/>
            <person name="Adriaenssens E.M."/>
            <person name="Foster-Nyarko E."/>
            <person name="Jarju S."/>
            <person name="Secka A."/>
            <person name="Antonio M."/>
            <person name="Oren A."/>
            <person name="Chaudhuri R.R."/>
            <person name="La Ragione R."/>
            <person name="Hildebrand F."/>
            <person name="Pallen M.J."/>
        </authorList>
    </citation>
    <scope>NUCLEOTIDE SEQUENCE</scope>
    <source>
        <strain evidence="4">4920</strain>
    </source>
</reference>
<evidence type="ECO:0000313" key="5">
    <source>
        <dbReference type="Proteomes" id="UP000886743"/>
    </source>
</evidence>
<dbReference type="PROSITE" id="PS51272">
    <property type="entry name" value="SLH"/>
    <property type="match status" value="1"/>
</dbReference>
<feature type="signal peptide" evidence="2">
    <location>
        <begin position="1"/>
        <end position="22"/>
    </location>
</feature>
<dbReference type="EMBL" id="DVOF01000205">
    <property type="protein sequence ID" value="HIV03284.1"/>
    <property type="molecule type" value="Genomic_DNA"/>
</dbReference>